<evidence type="ECO:0000313" key="2">
    <source>
        <dbReference type="Proteomes" id="UP001458880"/>
    </source>
</evidence>
<name>A0AAW1JF32_POPJA</name>
<keyword evidence="2" id="KW-1185">Reference proteome</keyword>
<reference evidence="1 2" key="1">
    <citation type="journal article" date="2024" name="BMC Genomics">
        <title>De novo assembly and annotation of Popillia japonica's genome with initial clues to its potential as an invasive pest.</title>
        <authorList>
            <person name="Cucini C."/>
            <person name="Boschi S."/>
            <person name="Funari R."/>
            <person name="Cardaioli E."/>
            <person name="Iannotti N."/>
            <person name="Marturano G."/>
            <person name="Paoli F."/>
            <person name="Bruttini M."/>
            <person name="Carapelli A."/>
            <person name="Frati F."/>
            <person name="Nardi F."/>
        </authorList>
    </citation>
    <scope>NUCLEOTIDE SEQUENCE [LARGE SCALE GENOMIC DNA]</scope>
    <source>
        <strain evidence="1">DMR45628</strain>
    </source>
</reference>
<organism evidence="1 2">
    <name type="scientific">Popillia japonica</name>
    <name type="common">Japanese beetle</name>
    <dbReference type="NCBI Taxonomy" id="7064"/>
    <lineage>
        <taxon>Eukaryota</taxon>
        <taxon>Metazoa</taxon>
        <taxon>Ecdysozoa</taxon>
        <taxon>Arthropoda</taxon>
        <taxon>Hexapoda</taxon>
        <taxon>Insecta</taxon>
        <taxon>Pterygota</taxon>
        <taxon>Neoptera</taxon>
        <taxon>Endopterygota</taxon>
        <taxon>Coleoptera</taxon>
        <taxon>Polyphaga</taxon>
        <taxon>Scarabaeiformia</taxon>
        <taxon>Scarabaeidae</taxon>
        <taxon>Rutelinae</taxon>
        <taxon>Popillia</taxon>
    </lineage>
</organism>
<dbReference type="EMBL" id="JASPKY010000402">
    <property type="protein sequence ID" value="KAK9702017.1"/>
    <property type="molecule type" value="Genomic_DNA"/>
</dbReference>
<dbReference type="PANTHER" id="PTHR47331">
    <property type="entry name" value="PHD-TYPE DOMAIN-CONTAINING PROTEIN"/>
    <property type="match status" value="1"/>
</dbReference>
<evidence type="ECO:0000313" key="1">
    <source>
        <dbReference type="EMBL" id="KAK9702017.1"/>
    </source>
</evidence>
<dbReference type="AlphaFoldDB" id="A0AAW1JF32"/>
<proteinExistence type="predicted"/>
<dbReference type="PANTHER" id="PTHR47331:SF5">
    <property type="entry name" value="RIBONUCLEASE H"/>
    <property type="match status" value="1"/>
</dbReference>
<protein>
    <submittedName>
        <fullName evidence="1">Uncharacterized protein</fullName>
    </submittedName>
</protein>
<comment type="caution">
    <text evidence="1">The sequence shown here is derived from an EMBL/GenBank/DDBJ whole genome shotgun (WGS) entry which is preliminary data.</text>
</comment>
<gene>
    <name evidence="1" type="ORF">QE152_g30218</name>
</gene>
<dbReference type="Proteomes" id="UP001458880">
    <property type="component" value="Unassembled WGS sequence"/>
</dbReference>
<sequence length="280" mass="32394">MFNANKTLGWIVTGQLNLPIACHTKTKFKNVQCNLSLNQQIAKFWEGQLNLPIACHTKTKFKNVQCNLSLNQQIAKFWELEEIPAQRRFSLEEQFCESHFKETTKRDDTGRFIVKLPFKQSVHNIGESEYTASKRLQSIENKFKINDNFKQLYLSFMREYETLDHMSLVKSSTDESPVYYLPHHAVLKDSNDLLTGVDTVTEAITLGREISSILLSGGFGGFELCKWSSNDTEISAQFSTNNRDNDSSNEKEIKMLRKFPRSFRPITVTMILRTRRKSRC</sequence>
<accession>A0AAW1JF32</accession>